<reference evidence="2" key="1">
    <citation type="journal article" date="2016" name="Nature">
        <title>Genome evolution in the allotetraploid frog Xenopus laevis.</title>
        <authorList>
            <person name="Session A.M."/>
            <person name="Uno Y."/>
            <person name="Kwon T."/>
            <person name="Chapman J.A."/>
            <person name="Toyoda A."/>
            <person name="Takahashi S."/>
            <person name="Fukui A."/>
            <person name="Hikosaka A."/>
            <person name="Suzuki A."/>
            <person name="Kondo M."/>
            <person name="van Heeringen S.J."/>
            <person name="Quigley I."/>
            <person name="Heinz S."/>
            <person name="Ogino H."/>
            <person name="Ochi H."/>
            <person name="Hellsten U."/>
            <person name="Lyons J.B."/>
            <person name="Simakov O."/>
            <person name="Putnam N."/>
            <person name="Stites J."/>
            <person name="Kuroki Y."/>
            <person name="Tanaka T."/>
            <person name="Michiue T."/>
            <person name="Watanabe M."/>
            <person name="Bogdanovic O."/>
            <person name="Lister R."/>
            <person name="Georgiou G."/>
            <person name="Paranjpe S.S."/>
            <person name="van Kruijsbergen I."/>
            <person name="Shu S."/>
            <person name="Carlson J."/>
            <person name="Kinoshita T."/>
            <person name="Ohta Y."/>
            <person name="Mawaribuchi S."/>
            <person name="Jenkins J."/>
            <person name="Grimwood J."/>
            <person name="Schmutz J."/>
            <person name="Mitros T."/>
            <person name="Mozaffari S.V."/>
            <person name="Suzuki Y."/>
            <person name="Haramoto Y."/>
            <person name="Yamamoto T.S."/>
            <person name="Takagi C."/>
            <person name="Heald R."/>
            <person name="Miller K."/>
            <person name="Haudenschild C."/>
            <person name="Kitzman J."/>
            <person name="Nakayama T."/>
            <person name="Izutsu Y."/>
            <person name="Robert J."/>
            <person name="Fortriede J."/>
            <person name="Burns K."/>
            <person name="Lotay V."/>
            <person name="Karimi K."/>
            <person name="Yasuoka Y."/>
            <person name="Dichmann D.S."/>
            <person name="Flajnik M.F."/>
            <person name="Houston D.W."/>
            <person name="Shendure J."/>
            <person name="DuPasquier L."/>
            <person name="Vize P.D."/>
            <person name="Zorn A.M."/>
            <person name="Ito M."/>
            <person name="Marcotte E.M."/>
            <person name="Wallingford J.B."/>
            <person name="Ito Y."/>
            <person name="Asashima M."/>
            <person name="Ueno N."/>
            <person name="Matsuda Y."/>
            <person name="Veenstra G.J."/>
            <person name="Fujiyama A."/>
            <person name="Harland R.M."/>
            <person name="Taira M."/>
            <person name="Rokhsar D.S."/>
        </authorList>
    </citation>
    <scope>NUCLEOTIDE SEQUENCE [LARGE SCALE GENOMIC DNA]</scope>
    <source>
        <strain evidence="2">J</strain>
    </source>
</reference>
<dbReference type="AlphaFoldDB" id="A0A974HP36"/>
<evidence type="ECO:0000313" key="2">
    <source>
        <dbReference type="Proteomes" id="UP000694892"/>
    </source>
</evidence>
<dbReference type="Proteomes" id="UP000694892">
    <property type="component" value="Chromosome 4L"/>
</dbReference>
<accession>A0A974HP36</accession>
<dbReference type="PANTHER" id="PTHR21301:SF12">
    <property type="match status" value="1"/>
</dbReference>
<name>A0A974HP36_XENLA</name>
<protein>
    <recommendedName>
        <fullName evidence="3">Reverse transcriptase domain-containing protein</fullName>
    </recommendedName>
</protein>
<evidence type="ECO:0000313" key="1">
    <source>
        <dbReference type="EMBL" id="OCT84708.1"/>
    </source>
</evidence>
<sequence>MGSNVAPAYANAFMARLEELHIYLDVDFARHCLAWWRYMDDVFVVWRGDVDSLQRFHDRINEVHPSISFSLIFDLQKIYFLDVLVYRDQGGHLHTSLFTKPTDRNQILYYTSYHPPHLKKIYPNQPVVQEKTIQQAQYMVEYPRTKKKQSNRIPFVTQFHADSEAVGKVLRRHWYLLQNAYPMIQKIKTMPLISYRKGRTIGAQVTSTQMKTKTIDRTFLGCRSKGNMTLPVSKHFLEKGHTADQLKFMVLETIPPLKRGGDRELKLKQREVWWIKQLGSLYPSVLNKEYDLFLFP</sequence>
<proteinExistence type="predicted"/>
<dbReference type="PANTHER" id="PTHR21301">
    <property type="entry name" value="REVERSE TRANSCRIPTASE"/>
    <property type="match status" value="1"/>
</dbReference>
<gene>
    <name evidence="1" type="ORF">XELAEV_18022864mg</name>
</gene>
<dbReference type="EMBL" id="CM004472">
    <property type="protein sequence ID" value="OCT84708.1"/>
    <property type="molecule type" value="Genomic_DNA"/>
</dbReference>
<evidence type="ECO:0008006" key="3">
    <source>
        <dbReference type="Google" id="ProtNLM"/>
    </source>
</evidence>
<organism evidence="1 2">
    <name type="scientific">Xenopus laevis</name>
    <name type="common">African clawed frog</name>
    <dbReference type="NCBI Taxonomy" id="8355"/>
    <lineage>
        <taxon>Eukaryota</taxon>
        <taxon>Metazoa</taxon>
        <taxon>Chordata</taxon>
        <taxon>Craniata</taxon>
        <taxon>Vertebrata</taxon>
        <taxon>Euteleostomi</taxon>
        <taxon>Amphibia</taxon>
        <taxon>Batrachia</taxon>
        <taxon>Anura</taxon>
        <taxon>Pipoidea</taxon>
        <taxon>Pipidae</taxon>
        <taxon>Xenopodinae</taxon>
        <taxon>Xenopus</taxon>
        <taxon>Xenopus</taxon>
    </lineage>
</organism>